<feature type="compositionally biased region" description="Low complexity" evidence="6">
    <location>
        <begin position="244"/>
        <end position="260"/>
    </location>
</feature>
<feature type="compositionally biased region" description="Basic and acidic residues" evidence="6">
    <location>
        <begin position="330"/>
        <end position="345"/>
    </location>
</feature>
<keyword evidence="5" id="KW-0539">Nucleus</keyword>
<evidence type="ECO:0000256" key="6">
    <source>
        <dbReference type="SAM" id="MobiDB-lite"/>
    </source>
</evidence>
<feature type="domain" description="MADS-box" evidence="7">
    <location>
        <begin position="1"/>
        <end position="47"/>
    </location>
</feature>
<protein>
    <recommendedName>
        <fullName evidence="7">MADS-box domain-containing protein</fullName>
    </recommendedName>
</protein>
<dbReference type="AlphaFoldDB" id="A0A6B2L556"/>
<dbReference type="CDD" id="cd00120">
    <property type="entry name" value="MADS"/>
    <property type="match status" value="1"/>
</dbReference>
<organism evidence="8">
    <name type="scientific">Arcella intermedia</name>
    <dbReference type="NCBI Taxonomy" id="1963864"/>
    <lineage>
        <taxon>Eukaryota</taxon>
        <taxon>Amoebozoa</taxon>
        <taxon>Tubulinea</taxon>
        <taxon>Elardia</taxon>
        <taxon>Arcellinida</taxon>
        <taxon>Sphaerothecina</taxon>
        <taxon>Arcellidae</taxon>
        <taxon>Arcella</taxon>
    </lineage>
</organism>
<dbReference type="Pfam" id="PF00319">
    <property type="entry name" value="SRF-TF"/>
    <property type="match status" value="1"/>
</dbReference>
<feature type="region of interest" description="Disordered" evidence="6">
    <location>
        <begin position="90"/>
        <end position="119"/>
    </location>
</feature>
<evidence type="ECO:0000256" key="3">
    <source>
        <dbReference type="ARBA" id="ARBA00023125"/>
    </source>
</evidence>
<evidence type="ECO:0000256" key="2">
    <source>
        <dbReference type="ARBA" id="ARBA00023015"/>
    </source>
</evidence>
<dbReference type="PRINTS" id="PR00404">
    <property type="entry name" value="MADSDOMAIN"/>
</dbReference>
<dbReference type="InterPro" id="IPR002100">
    <property type="entry name" value="TF_MADSbox"/>
</dbReference>
<name>A0A6B2L556_9EUKA</name>
<feature type="compositionally biased region" description="Polar residues" evidence="6">
    <location>
        <begin position="261"/>
        <end position="279"/>
    </location>
</feature>
<dbReference type="PANTHER" id="PTHR11945">
    <property type="entry name" value="MADS BOX PROTEIN"/>
    <property type="match status" value="1"/>
</dbReference>
<feature type="region of interest" description="Disordered" evidence="6">
    <location>
        <begin position="210"/>
        <end position="281"/>
    </location>
</feature>
<evidence type="ECO:0000313" key="8">
    <source>
        <dbReference type="EMBL" id="NDV32096.1"/>
    </source>
</evidence>
<keyword evidence="3" id="KW-0238">DNA-binding</keyword>
<reference evidence="8" key="1">
    <citation type="journal article" date="2020" name="J. Eukaryot. Microbiol.">
        <title>De novo Sequencing, Assembly and Annotation of the Transcriptome for the Free-Living Testate Amoeba Arcella intermedia.</title>
        <authorList>
            <person name="Ribeiro G.M."/>
            <person name="Porfirio-Sousa A.L."/>
            <person name="Maurer-Alcala X.X."/>
            <person name="Katz L.A."/>
            <person name="Lahr D.J.G."/>
        </authorList>
    </citation>
    <scope>NUCLEOTIDE SEQUENCE</scope>
</reference>
<dbReference type="GO" id="GO:0046983">
    <property type="term" value="F:protein dimerization activity"/>
    <property type="evidence" value="ECO:0007669"/>
    <property type="project" value="InterPro"/>
</dbReference>
<dbReference type="GO" id="GO:0000981">
    <property type="term" value="F:DNA-binding transcription factor activity, RNA polymerase II-specific"/>
    <property type="evidence" value="ECO:0007669"/>
    <property type="project" value="TreeGrafter"/>
</dbReference>
<evidence type="ECO:0000256" key="1">
    <source>
        <dbReference type="ARBA" id="ARBA00004123"/>
    </source>
</evidence>
<accession>A0A6B2L556</accession>
<dbReference type="SUPFAM" id="SSF55455">
    <property type="entry name" value="SRF-like"/>
    <property type="match status" value="1"/>
</dbReference>
<dbReference type="SMART" id="SM00432">
    <property type="entry name" value="MADS"/>
    <property type="match status" value="1"/>
</dbReference>
<evidence type="ECO:0000256" key="4">
    <source>
        <dbReference type="ARBA" id="ARBA00023163"/>
    </source>
</evidence>
<sequence length="421" mass="47476">MGRRKIEIKAIGDEKKRLATFIKRKNGLMKKAMELSILCGCEVKLEIHNNGEVVKYSSIEGEEGQQMVNATLGNPSTLKNADYFSLYEKEREAQREKKRAQETTSAPTPNPAPNPITSNYVPILPQGSMILPNLPGLIYYYPNNPQGQMLPNIIPTLPNQQQPFFLSNPSTAPNPLQNPNGPFFILPTQLNKNHNPEQNSIQQPTPQFFHQLNTNQPHHFTPTPTPETHQHQPIPTLHSEQFQETTTTIPHPTEHIPSTTDQDNNLQRTNETPLLTDPNQIPAEPQTVQQENLNQNDEPNQIQNQETQSHNEKEKDESQKESQNQVQPEMQKENQTEKAAPKESLRITIPNRTTGGFFYVPLTPSSGKETPTFPLSGGLFTPLFSEMGNYPFFSPFSGFSPQTPTFFPSRFGENFSSNSNL</sequence>
<dbReference type="GO" id="GO:0005634">
    <property type="term" value="C:nucleus"/>
    <property type="evidence" value="ECO:0007669"/>
    <property type="project" value="UniProtKB-SubCell"/>
</dbReference>
<feature type="compositionally biased region" description="Basic and acidic residues" evidence="6">
    <location>
        <begin position="309"/>
        <end position="320"/>
    </location>
</feature>
<keyword evidence="4" id="KW-0804">Transcription</keyword>
<dbReference type="Gene3D" id="3.40.1810.10">
    <property type="entry name" value="Transcription factor, MADS-box"/>
    <property type="match status" value="1"/>
</dbReference>
<dbReference type="PROSITE" id="PS50066">
    <property type="entry name" value="MADS_BOX_2"/>
    <property type="match status" value="1"/>
</dbReference>
<dbReference type="EMBL" id="GIBP01003127">
    <property type="protein sequence ID" value="NDV32096.1"/>
    <property type="molecule type" value="Transcribed_RNA"/>
</dbReference>
<dbReference type="InterPro" id="IPR036879">
    <property type="entry name" value="TF_MADSbox_sf"/>
</dbReference>
<dbReference type="PANTHER" id="PTHR11945:SF534">
    <property type="entry name" value="MYOCYTE-SPECIFIC ENHANCER FACTOR 2"/>
    <property type="match status" value="1"/>
</dbReference>
<evidence type="ECO:0000256" key="5">
    <source>
        <dbReference type="ARBA" id="ARBA00023242"/>
    </source>
</evidence>
<feature type="compositionally biased region" description="Basic and acidic residues" evidence="6">
    <location>
        <begin position="90"/>
        <end position="101"/>
    </location>
</feature>
<proteinExistence type="predicted"/>
<dbReference type="GO" id="GO:0000978">
    <property type="term" value="F:RNA polymerase II cis-regulatory region sequence-specific DNA binding"/>
    <property type="evidence" value="ECO:0007669"/>
    <property type="project" value="TreeGrafter"/>
</dbReference>
<dbReference type="GO" id="GO:0045944">
    <property type="term" value="P:positive regulation of transcription by RNA polymerase II"/>
    <property type="evidence" value="ECO:0007669"/>
    <property type="project" value="TreeGrafter"/>
</dbReference>
<feature type="region of interest" description="Disordered" evidence="6">
    <location>
        <begin position="303"/>
        <end position="345"/>
    </location>
</feature>
<comment type="subcellular location">
    <subcellularLocation>
        <location evidence="1">Nucleus</location>
    </subcellularLocation>
</comment>
<evidence type="ECO:0000259" key="7">
    <source>
        <dbReference type="PROSITE" id="PS50066"/>
    </source>
</evidence>
<keyword evidence="2" id="KW-0805">Transcription regulation</keyword>